<dbReference type="Proteomes" id="UP000192929">
    <property type="component" value="Unassembled WGS sequence"/>
</dbReference>
<feature type="transmembrane region" description="Helical" evidence="2">
    <location>
        <begin position="6"/>
        <end position="26"/>
    </location>
</feature>
<feature type="compositionally biased region" description="Low complexity" evidence="1">
    <location>
        <begin position="44"/>
        <end position="55"/>
    </location>
</feature>
<reference evidence="4" key="1">
    <citation type="submission" date="2017-04" db="EMBL/GenBank/DDBJ databases">
        <authorList>
            <person name="Varghese N."/>
            <person name="Submissions S."/>
        </authorList>
    </citation>
    <scope>NUCLEOTIDE SEQUENCE [LARGE SCALE GENOMIC DNA]</scope>
    <source>
        <strain evidence="4">NIO-1021</strain>
    </source>
</reference>
<keyword evidence="2" id="KW-1133">Transmembrane helix</keyword>
<dbReference type="EMBL" id="FXAC01000002">
    <property type="protein sequence ID" value="SME92817.1"/>
    <property type="molecule type" value="Genomic_DNA"/>
</dbReference>
<proteinExistence type="predicted"/>
<protein>
    <submittedName>
        <fullName evidence="3">Uncharacterized protein</fullName>
    </submittedName>
</protein>
<keyword evidence="2" id="KW-0472">Membrane</keyword>
<keyword evidence="4" id="KW-1185">Reference proteome</keyword>
<evidence type="ECO:0000256" key="1">
    <source>
        <dbReference type="SAM" id="MobiDB-lite"/>
    </source>
</evidence>
<keyword evidence="2" id="KW-0812">Transmembrane</keyword>
<organism evidence="3 4">
    <name type="scientific">Kocuria marina subsp. indica</name>
    <dbReference type="NCBI Taxonomy" id="1049583"/>
    <lineage>
        <taxon>Bacteria</taxon>
        <taxon>Bacillati</taxon>
        <taxon>Actinomycetota</taxon>
        <taxon>Actinomycetes</taxon>
        <taxon>Micrococcales</taxon>
        <taxon>Micrococcaceae</taxon>
        <taxon>Kocuria</taxon>
    </lineage>
</organism>
<accession>A0A1X7CAC9</accession>
<gene>
    <name evidence="3" type="ORF">SAMN06296028_10250</name>
</gene>
<feature type="region of interest" description="Disordered" evidence="1">
    <location>
        <begin position="36"/>
        <end position="55"/>
    </location>
</feature>
<sequence length="55" mass="6001">MAPLFHIAGLTMMTLPTFMLGGTIIIHRQFRTPDVVTPGASPWRTRTGTSTSRTA</sequence>
<name>A0A1X7CAC9_9MICC</name>
<dbReference type="Gene3D" id="3.40.50.980">
    <property type="match status" value="1"/>
</dbReference>
<evidence type="ECO:0000313" key="4">
    <source>
        <dbReference type="Proteomes" id="UP000192929"/>
    </source>
</evidence>
<evidence type="ECO:0000256" key="2">
    <source>
        <dbReference type="SAM" id="Phobius"/>
    </source>
</evidence>
<evidence type="ECO:0000313" key="3">
    <source>
        <dbReference type="EMBL" id="SME92817.1"/>
    </source>
</evidence>
<dbReference type="AlphaFoldDB" id="A0A1X7CAC9"/>